<evidence type="ECO:0000313" key="3">
    <source>
        <dbReference type="Proteomes" id="UP000032180"/>
    </source>
</evidence>
<evidence type="ECO:0000256" key="1">
    <source>
        <dbReference type="SAM" id="Phobius"/>
    </source>
</evidence>
<keyword evidence="1" id="KW-0812">Transmembrane</keyword>
<reference evidence="2 3" key="1">
    <citation type="submission" date="2012-08" db="EMBL/GenBank/DDBJ databases">
        <title>Oryza genome evolution.</title>
        <authorList>
            <person name="Wing R.A."/>
        </authorList>
    </citation>
    <scope>NUCLEOTIDE SEQUENCE</scope>
</reference>
<keyword evidence="3" id="KW-1185">Reference proteome</keyword>
<dbReference type="Gramene" id="LPERR12G03990.1">
    <property type="protein sequence ID" value="LPERR12G03990.1"/>
    <property type="gene ID" value="LPERR12G03990"/>
</dbReference>
<organism evidence="2 3">
    <name type="scientific">Leersia perrieri</name>
    <dbReference type="NCBI Taxonomy" id="77586"/>
    <lineage>
        <taxon>Eukaryota</taxon>
        <taxon>Viridiplantae</taxon>
        <taxon>Streptophyta</taxon>
        <taxon>Embryophyta</taxon>
        <taxon>Tracheophyta</taxon>
        <taxon>Spermatophyta</taxon>
        <taxon>Magnoliopsida</taxon>
        <taxon>Liliopsida</taxon>
        <taxon>Poales</taxon>
        <taxon>Poaceae</taxon>
        <taxon>BOP clade</taxon>
        <taxon>Oryzoideae</taxon>
        <taxon>Oryzeae</taxon>
        <taxon>Oryzinae</taxon>
        <taxon>Leersia</taxon>
    </lineage>
</organism>
<protein>
    <submittedName>
        <fullName evidence="2">Uncharacterized protein</fullName>
    </submittedName>
</protein>
<dbReference type="EnsemblPlants" id="LPERR12G03990.1">
    <property type="protein sequence ID" value="LPERR12G03990.1"/>
    <property type="gene ID" value="LPERR12G03990"/>
</dbReference>
<dbReference type="AlphaFoldDB" id="A0A0D9XXB8"/>
<accession>A0A0D9XXB8</accession>
<sequence length="152" mass="17529">MIFLSWASGRWTKRTPSAKLMASMRLNLPTPFAKKGPMDRLVRLYYGGSVIEQNGSHFEGMNIKQPVFGSKPSLEEAVRRTRMCWGWSNESVCKVDMMLVLICFSLSLIYVIMPRHPIFYLAMLIIMLKCEMQCLRGSFCMPFMHMFRGSPT</sequence>
<keyword evidence="1" id="KW-0472">Membrane</keyword>
<feature type="transmembrane region" description="Helical" evidence="1">
    <location>
        <begin position="118"/>
        <end position="139"/>
    </location>
</feature>
<dbReference type="Proteomes" id="UP000032180">
    <property type="component" value="Chromosome 12"/>
</dbReference>
<keyword evidence="1" id="KW-1133">Transmembrane helix</keyword>
<reference evidence="2" key="3">
    <citation type="submission" date="2015-04" db="UniProtKB">
        <authorList>
            <consortium name="EnsemblPlants"/>
        </authorList>
    </citation>
    <scope>IDENTIFICATION</scope>
</reference>
<feature type="transmembrane region" description="Helical" evidence="1">
    <location>
        <begin position="92"/>
        <end position="112"/>
    </location>
</feature>
<name>A0A0D9XXB8_9ORYZ</name>
<evidence type="ECO:0000313" key="2">
    <source>
        <dbReference type="EnsemblPlants" id="LPERR12G03990.1"/>
    </source>
</evidence>
<dbReference type="HOGENOM" id="CLU_1724927_0_0_1"/>
<reference evidence="3" key="2">
    <citation type="submission" date="2013-12" db="EMBL/GenBank/DDBJ databases">
        <authorList>
            <person name="Yu Y."/>
            <person name="Lee S."/>
            <person name="de Baynast K."/>
            <person name="Wissotski M."/>
            <person name="Liu L."/>
            <person name="Talag J."/>
            <person name="Goicoechea J."/>
            <person name="Angelova A."/>
            <person name="Jetty R."/>
            <person name="Kudrna D."/>
            <person name="Golser W."/>
            <person name="Rivera L."/>
            <person name="Zhang J."/>
            <person name="Wing R."/>
        </authorList>
    </citation>
    <scope>NUCLEOTIDE SEQUENCE</scope>
</reference>
<proteinExistence type="predicted"/>